<proteinExistence type="predicted"/>
<evidence type="ECO:0000313" key="1">
    <source>
        <dbReference type="EMBL" id="KAK7020752.1"/>
    </source>
</evidence>
<reference evidence="1 2" key="1">
    <citation type="submission" date="2024-01" db="EMBL/GenBank/DDBJ databases">
        <title>A draft genome for a cacao thread blight-causing isolate of Paramarasmius palmivorus.</title>
        <authorList>
            <person name="Baruah I.K."/>
            <person name="Bukari Y."/>
            <person name="Amoako-Attah I."/>
            <person name="Meinhardt L.W."/>
            <person name="Bailey B.A."/>
            <person name="Cohen S.P."/>
        </authorList>
    </citation>
    <scope>NUCLEOTIDE SEQUENCE [LARGE SCALE GENOMIC DNA]</scope>
    <source>
        <strain evidence="1 2">GH-12</strain>
    </source>
</reference>
<dbReference type="AlphaFoldDB" id="A0AAW0B3V8"/>
<organism evidence="1 2">
    <name type="scientific">Paramarasmius palmivorus</name>
    <dbReference type="NCBI Taxonomy" id="297713"/>
    <lineage>
        <taxon>Eukaryota</taxon>
        <taxon>Fungi</taxon>
        <taxon>Dikarya</taxon>
        <taxon>Basidiomycota</taxon>
        <taxon>Agaricomycotina</taxon>
        <taxon>Agaricomycetes</taxon>
        <taxon>Agaricomycetidae</taxon>
        <taxon>Agaricales</taxon>
        <taxon>Marasmiineae</taxon>
        <taxon>Marasmiaceae</taxon>
        <taxon>Paramarasmius</taxon>
    </lineage>
</organism>
<evidence type="ECO:0000313" key="2">
    <source>
        <dbReference type="Proteomes" id="UP001383192"/>
    </source>
</evidence>
<keyword evidence="2" id="KW-1185">Reference proteome</keyword>
<dbReference type="Proteomes" id="UP001383192">
    <property type="component" value="Unassembled WGS sequence"/>
</dbReference>
<name>A0AAW0B3V8_9AGAR</name>
<sequence length="239" mass="28058">MQQPRDVLFDALDVVIKNIDTIKSLRRAVPDSELSRMNQELRQENRRLTVLVETMQKAMANMSTATPPTSMPIDAEIYTAPRRHPDFVQAYTDIFKPTDWQTRLDEHAKLVLSLQSEFTGFLVTQIEAEVDEEDRVIEYVAECRFTVGRLSRLEFPFALKFFMDIVEQNKAPVPTVQYNPRSMDQYTGEQLEQLDKFTRVFCFRRDQFPHFYEWIRSVLLTVNGEDPDSEPDEHQEERA</sequence>
<protein>
    <submittedName>
        <fullName evidence="1">Uncharacterized protein</fullName>
    </submittedName>
</protein>
<dbReference type="EMBL" id="JAYKXP010000180">
    <property type="protein sequence ID" value="KAK7020752.1"/>
    <property type="molecule type" value="Genomic_DNA"/>
</dbReference>
<gene>
    <name evidence="1" type="ORF">VNI00_017607</name>
</gene>
<accession>A0AAW0B3V8</accession>
<comment type="caution">
    <text evidence="1">The sequence shown here is derived from an EMBL/GenBank/DDBJ whole genome shotgun (WGS) entry which is preliminary data.</text>
</comment>